<dbReference type="PANTHER" id="PTHR30298:SF0">
    <property type="entry name" value="PROTEIN YBFL-RELATED"/>
    <property type="match status" value="1"/>
</dbReference>
<proteinExistence type="predicted"/>
<keyword evidence="3" id="KW-1185">Reference proteome</keyword>
<dbReference type="PANTHER" id="PTHR30298">
    <property type="entry name" value="H REPEAT-ASSOCIATED PREDICTED TRANSPOSASE"/>
    <property type="match status" value="1"/>
</dbReference>
<evidence type="ECO:0000259" key="1">
    <source>
        <dbReference type="Pfam" id="PF13808"/>
    </source>
</evidence>
<accession>A0ABX6TFB4</accession>
<feature type="domain" description="H repeat-associated protein N-terminal" evidence="1">
    <location>
        <begin position="2"/>
        <end position="33"/>
    </location>
</feature>
<dbReference type="InterPro" id="IPR051698">
    <property type="entry name" value="Transposase_11-like"/>
</dbReference>
<protein>
    <submittedName>
        <fullName evidence="2">Transposase family protein</fullName>
    </submittedName>
</protein>
<dbReference type="EMBL" id="CP061171">
    <property type="protein sequence ID" value="QNR83653.1"/>
    <property type="molecule type" value="Genomic_DNA"/>
</dbReference>
<organism evidence="2 3">
    <name type="scientific">Pedobacter riviphilus</name>
    <dbReference type="NCBI Taxonomy" id="2766984"/>
    <lineage>
        <taxon>Bacteria</taxon>
        <taxon>Pseudomonadati</taxon>
        <taxon>Bacteroidota</taxon>
        <taxon>Sphingobacteriia</taxon>
        <taxon>Sphingobacteriales</taxon>
        <taxon>Sphingobacteriaceae</taxon>
        <taxon>Pedobacter</taxon>
    </lineage>
</organism>
<evidence type="ECO:0000313" key="3">
    <source>
        <dbReference type="Proteomes" id="UP000516439"/>
    </source>
</evidence>
<dbReference type="Pfam" id="PF13808">
    <property type="entry name" value="DDE_Tnp_1_assoc"/>
    <property type="match status" value="1"/>
</dbReference>
<dbReference type="RefSeq" id="WP_190326664.1">
    <property type="nucleotide sequence ID" value="NZ_CP061171.1"/>
</dbReference>
<gene>
    <name evidence="2" type="ORF">H9N25_17135</name>
</gene>
<evidence type="ECO:0000313" key="2">
    <source>
        <dbReference type="EMBL" id="QNR83653.1"/>
    </source>
</evidence>
<reference evidence="2 3" key="1">
    <citation type="submission" date="2020-09" db="EMBL/GenBank/DDBJ databases">
        <title>Pedobacter sp. SW-16 isolated from soil near Yeocheon.</title>
        <authorList>
            <person name="Im H.S."/>
            <person name="Joung Y."/>
            <person name="Lee S.-S."/>
        </authorList>
    </citation>
    <scope>NUCLEOTIDE SEQUENCE [LARGE SCALE GENOMIC DNA]</scope>
    <source>
        <strain evidence="2 3">SW-16</strain>
    </source>
</reference>
<name>A0ABX6TFB4_9SPHI</name>
<dbReference type="InterPro" id="IPR032806">
    <property type="entry name" value="YbfD_N"/>
</dbReference>
<sequence>MQLPSGIPSHDTFNRIFAALDSLEFETCFLAWVKSVAELTEGEIISIDGKTIPRLPWQRYKISYAYGQCPGRYK</sequence>
<dbReference type="Proteomes" id="UP000516439">
    <property type="component" value="Chromosome"/>
</dbReference>